<name>A0A101M3I7_PICGL</name>
<proteinExistence type="predicted"/>
<comment type="caution">
    <text evidence="1">The sequence shown here is derived from an EMBL/GenBank/DDBJ whole genome shotgun (WGS) entry which is preliminary data.</text>
</comment>
<keyword evidence="1" id="KW-0496">Mitochondrion</keyword>
<gene>
    <name evidence="1" type="ORF">ABT39_MTgene239</name>
</gene>
<accession>A0A101M3I7</accession>
<reference evidence="1" key="1">
    <citation type="journal article" date="2015" name="Genome Biol. Evol.">
        <title>Organellar Genomes of White Spruce (Picea glauca): Assembly and Annotation.</title>
        <authorList>
            <person name="Jackman S.D."/>
            <person name="Warren R.L."/>
            <person name="Gibb E.A."/>
            <person name="Vandervalk B.P."/>
            <person name="Mohamadi H."/>
            <person name="Chu J."/>
            <person name="Raymond A."/>
            <person name="Pleasance S."/>
            <person name="Coope R."/>
            <person name="Wildung M.R."/>
            <person name="Ritland C.E."/>
            <person name="Bousquet J."/>
            <person name="Jones S.J."/>
            <person name="Bohlmann J."/>
            <person name="Birol I."/>
        </authorList>
    </citation>
    <scope>NUCLEOTIDE SEQUENCE [LARGE SCALE GENOMIC DNA]</scope>
    <source>
        <tissue evidence="1">Flushing bud</tissue>
    </source>
</reference>
<protein>
    <submittedName>
        <fullName evidence="1">Uncharacterized protein</fullName>
    </submittedName>
</protein>
<dbReference type="AlphaFoldDB" id="A0A101M3I7"/>
<sequence>MKRPLPFLYHELSCGAFPSFSTIRQARALSKTYRQAIDPSWEFDRCKILEQDPPPSYSLHIFPYYELGILLNSL</sequence>
<evidence type="ECO:0000313" key="1">
    <source>
        <dbReference type="EMBL" id="KUM50396.1"/>
    </source>
</evidence>
<organism evidence="1">
    <name type="scientific">Picea glauca</name>
    <name type="common">White spruce</name>
    <name type="synonym">Pinus glauca</name>
    <dbReference type="NCBI Taxonomy" id="3330"/>
    <lineage>
        <taxon>Eukaryota</taxon>
        <taxon>Viridiplantae</taxon>
        <taxon>Streptophyta</taxon>
        <taxon>Embryophyta</taxon>
        <taxon>Tracheophyta</taxon>
        <taxon>Spermatophyta</taxon>
        <taxon>Pinopsida</taxon>
        <taxon>Pinidae</taxon>
        <taxon>Conifers I</taxon>
        <taxon>Pinales</taxon>
        <taxon>Pinaceae</taxon>
        <taxon>Picea</taxon>
    </lineage>
</organism>
<dbReference type="EMBL" id="LKAM01000001">
    <property type="protein sequence ID" value="KUM50396.1"/>
    <property type="molecule type" value="Genomic_DNA"/>
</dbReference>
<geneLocation type="mitochondrion" evidence="1"/>